<accession>A0A4Z1E4Y9</accession>
<evidence type="ECO:0000256" key="12">
    <source>
        <dbReference type="ARBA" id="ARBA00029736"/>
    </source>
</evidence>
<feature type="binding site" evidence="15">
    <location>
        <begin position="165"/>
        <end position="170"/>
    </location>
    <ligand>
        <name>S-adenosyl-L-methionine</name>
        <dbReference type="ChEBI" id="CHEBI:59789"/>
    </ligand>
</feature>
<evidence type="ECO:0000259" key="16">
    <source>
        <dbReference type="PROSITE" id="PS51186"/>
    </source>
</evidence>
<evidence type="ECO:0000256" key="7">
    <source>
        <dbReference type="ARBA" id="ARBA00022490"/>
    </source>
</evidence>
<comment type="subcellular location">
    <subcellularLocation>
        <location evidence="2 15">Cytoplasm</location>
    </subcellularLocation>
</comment>
<evidence type="ECO:0000256" key="4">
    <source>
        <dbReference type="ARBA" id="ARBA00011738"/>
    </source>
</evidence>
<dbReference type="InterPro" id="IPR000182">
    <property type="entry name" value="GNAT_dom"/>
</dbReference>
<dbReference type="GO" id="GO:0052906">
    <property type="term" value="F:tRNA (guanine(37)-N1)-methyltransferase activity"/>
    <property type="evidence" value="ECO:0007669"/>
    <property type="project" value="UniProtKB-UniRule"/>
</dbReference>
<dbReference type="InterPro" id="IPR029026">
    <property type="entry name" value="tRNA_m1G_MTases_N"/>
</dbReference>
<dbReference type="RefSeq" id="WP_199241464.1">
    <property type="nucleotide sequence ID" value="NZ_RHPJ01000001.1"/>
</dbReference>
<dbReference type="PANTHER" id="PTHR46417">
    <property type="entry name" value="TRNA (GUANINE-N(1)-)-METHYLTRANSFERASE"/>
    <property type="match status" value="1"/>
</dbReference>
<evidence type="ECO:0000313" key="18">
    <source>
        <dbReference type="Proteomes" id="UP000297318"/>
    </source>
</evidence>
<dbReference type="InterPro" id="IPR023148">
    <property type="entry name" value="tRNA_m1G_MeTrfase_C_sf"/>
</dbReference>
<dbReference type="InterPro" id="IPR002649">
    <property type="entry name" value="tRNA_m1G_MeTrfase_TrmD"/>
</dbReference>
<proteinExistence type="inferred from homology"/>
<organism evidence="17 18">
    <name type="scientific">Serinibacter arcticus</name>
    <dbReference type="NCBI Taxonomy" id="1655435"/>
    <lineage>
        <taxon>Bacteria</taxon>
        <taxon>Bacillati</taxon>
        <taxon>Actinomycetota</taxon>
        <taxon>Actinomycetes</taxon>
        <taxon>Micrococcales</taxon>
        <taxon>Beutenbergiaceae</taxon>
        <taxon>Serinibacter</taxon>
    </lineage>
</organism>
<evidence type="ECO:0000256" key="2">
    <source>
        <dbReference type="ARBA" id="ARBA00004496"/>
    </source>
</evidence>
<keyword evidence="11 15" id="KW-0819">tRNA processing</keyword>
<evidence type="ECO:0000256" key="15">
    <source>
        <dbReference type="HAMAP-Rule" id="MF_00605"/>
    </source>
</evidence>
<dbReference type="InterPro" id="IPR016181">
    <property type="entry name" value="Acyl_CoA_acyltransferase"/>
</dbReference>
<gene>
    <name evidence="15" type="primary">trmD</name>
    <name evidence="17" type="ORF">SERN_0140</name>
</gene>
<dbReference type="InterPro" id="IPR016009">
    <property type="entry name" value="tRNA_MeTrfase_TRMD/TRM10"/>
</dbReference>
<keyword evidence="7 15" id="KW-0963">Cytoplasm</keyword>
<feature type="binding site" evidence="15">
    <location>
        <position position="138"/>
    </location>
    <ligand>
        <name>S-adenosyl-L-methionine</name>
        <dbReference type="ChEBI" id="CHEBI:59789"/>
    </ligand>
</feature>
<comment type="catalytic activity">
    <reaction evidence="14 15">
        <text>guanosine(37) in tRNA + S-adenosyl-L-methionine = N(1)-methylguanosine(37) in tRNA + S-adenosyl-L-homocysteine + H(+)</text>
        <dbReference type="Rhea" id="RHEA:36899"/>
        <dbReference type="Rhea" id="RHEA-COMP:10145"/>
        <dbReference type="Rhea" id="RHEA-COMP:10147"/>
        <dbReference type="ChEBI" id="CHEBI:15378"/>
        <dbReference type="ChEBI" id="CHEBI:57856"/>
        <dbReference type="ChEBI" id="CHEBI:59789"/>
        <dbReference type="ChEBI" id="CHEBI:73542"/>
        <dbReference type="ChEBI" id="CHEBI:74269"/>
        <dbReference type="EC" id="2.1.1.228"/>
    </reaction>
</comment>
<protein>
    <recommendedName>
        <fullName evidence="6 15">tRNA (guanine-N(1)-)-methyltransferase</fullName>
        <ecNumber evidence="5 15">2.1.1.228</ecNumber>
    </recommendedName>
    <alternativeName>
        <fullName evidence="12 15">M1G-methyltransferase</fullName>
    </alternativeName>
    <alternativeName>
        <fullName evidence="13 15">tRNA [GM37] methyltransferase</fullName>
    </alternativeName>
</protein>
<name>A0A4Z1E4Y9_9MICO</name>
<evidence type="ECO:0000256" key="10">
    <source>
        <dbReference type="ARBA" id="ARBA00022691"/>
    </source>
</evidence>
<dbReference type="Gene3D" id="1.10.1270.20">
    <property type="entry name" value="tRNA(m1g37)methyltransferase, domain 2"/>
    <property type="match status" value="1"/>
</dbReference>
<reference evidence="17 18" key="1">
    <citation type="submission" date="2018-11" db="EMBL/GenBank/DDBJ databases">
        <title>Complete genome sequencing of the Actinobacteria Serinibacter sp. K3-2.</title>
        <authorList>
            <person name="Rakitin A.L."/>
            <person name="Beletsky A.V."/>
            <person name="Mardanov A.V."/>
            <person name="Ravin N.V."/>
            <person name="Gromova A.S."/>
            <person name="Filippova S.N."/>
            <person name="Gal'Chenko V.F."/>
        </authorList>
    </citation>
    <scope>NUCLEOTIDE SEQUENCE [LARGE SCALE GENOMIC DNA]</scope>
    <source>
        <strain evidence="17 18">K3-2</strain>
    </source>
</reference>
<comment type="subunit">
    <text evidence="4 15">Homodimer.</text>
</comment>
<evidence type="ECO:0000256" key="1">
    <source>
        <dbReference type="ARBA" id="ARBA00002634"/>
    </source>
</evidence>
<evidence type="ECO:0000256" key="5">
    <source>
        <dbReference type="ARBA" id="ARBA00012807"/>
    </source>
</evidence>
<dbReference type="NCBIfam" id="NF000648">
    <property type="entry name" value="PRK00026.1"/>
    <property type="match status" value="1"/>
</dbReference>
<evidence type="ECO:0000313" key="17">
    <source>
        <dbReference type="EMBL" id="TGO05948.1"/>
    </source>
</evidence>
<comment type="function">
    <text evidence="1 15">Specifically methylates guanosine-37 in various tRNAs.</text>
</comment>
<evidence type="ECO:0000256" key="3">
    <source>
        <dbReference type="ARBA" id="ARBA00007630"/>
    </source>
</evidence>
<dbReference type="EMBL" id="RHPJ01000001">
    <property type="protein sequence ID" value="TGO05948.1"/>
    <property type="molecule type" value="Genomic_DNA"/>
</dbReference>
<sequence length="465" mass="49027">MSVPRVDVVTIFPDYLAPLDLSLIGKARTSGLVDLRVHDLREHAHDRHRTVDDSPFGGGAGMVMRPDVWERAIEATASHRRSGAEGDGDGVDEGGTDGRALVVLVPTPSGRPLTQAFAQELADELGAGDRVRAVVACGRYEGIDARLVPALRERSDVDRVVEFSLGDFVLNGGEVAALALLEAVVRLLPGVLGNPESVVEESFSHEAVLEYPVFTRPARWEDREVPPVLLSGDHGAVARWRRAQSLTRTVQRRPELLARLDGLDAVDLATLAAAGVVPGRHGRLIGPVTVRRAVAGEGALVADLAATTFALACPDETTMADIRAHVAAHLSPRAFEAHLASADDAVLLACDVGDVPLGYAVVRTGAPSADAPAHDGTGAELSKCYVLPRAQGSGVARALVAAAVRHARAAGADHLWLGVNARNAAAIAFYTRAGFAVVGERTYRVGEVDHHDHVMVKDLAPGVAD</sequence>
<keyword evidence="8 15" id="KW-0489">Methyltransferase</keyword>
<keyword evidence="10 15" id="KW-0949">S-adenosyl-L-methionine</keyword>
<dbReference type="PROSITE" id="PS51186">
    <property type="entry name" value="GNAT"/>
    <property type="match status" value="1"/>
</dbReference>
<dbReference type="NCBIfam" id="TIGR00088">
    <property type="entry name" value="trmD"/>
    <property type="match status" value="1"/>
</dbReference>
<dbReference type="SUPFAM" id="SSF75217">
    <property type="entry name" value="alpha/beta knot"/>
    <property type="match status" value="1"/>
</dbReference>
<dbReference type="AlphaFoldDB" id="A0A4Z1E4Y9"/>
<dbReference type="GO" id="GO:0002939">
    <property type="term" value="P:tRNA N1-guanine methylation"/>
    <property type="evidence" value="ECO:0007669"/>
    <property type="project" value="TreeGrafter"/>
</dbReference>
<dbReference type="PANTHER" id="PTHR46417:SF1">
    <property type="entry name" value="TRNA (GUANINE-N(1)-)-METHYLTRANSFERASE"/>
    <property type="match status" value="1"/>
</dbReference>
<evidence type="ECO:0000256" key="8">
    <source>
        <dbReference type="ARBA" id="ARBA00022603"/>
    </source>
</evidence>
<evidence type="ECO:0000256" key="14">
    <source>
        <dbReference type="ARBA" id="ARBA00047783"/>
    </source>
</evidence>
<dbReference type="Pfam" id="PF01746">
    <property type="entry name" value="tRNA_m1G_MT"/>
    <property type="match status" value="1"/>
</dbReference>
<keyword evidence="9 15" id="KW-0808">Transferase</keyword>
<comment type="caution">
    <text evidence="17">The sequence shown here is derived from an EMBL/GenBank/DDBJ whole genome shotgun (WGS) entry which is preliminary data.</text>
</comment>
<dbReference type="Gene3D" id="3.40.630.30">
    <property type="match status" value="1"/>
</dbReference>
<dbReference type="SUPFAM" id="SSF55729">
    <property type="entry name" value="Acyl-CoA N-acyltransferases (Nat)"/>
    <property type="match status" value="1"/>
</dbReference>
<feature type="domain" description="N-acetyltransferase" evidence="16">
    <location>
        <begin position="306"/>
        <end position="460"/>
    </location>
</feature>
<dbReference type="CDD" id="cd18080">
    <property type="entry name" value="TrmD-like"/>
    <property type="match status" value="1"/>
</dbReference>
<evidence type="ECO:0000256" key="13">
    <source>
        <dbReference type="ARBA" id="ARBA00033392"/>
    </source>
</evidence>
<dbReference type="Pfam" id="PF00583">
    <property type="entry name" value="Acetyltransf_1"/>
    <property type="match status" value="1"/>
</dbReference>
<evidence type="ECO:0000256" key="6">
    <source>
        <dbReference type="ARBA" id="ARBA00014679"/>
    </source>
</evidence>
<dbReference type="HAMAP" id="MF_00605">
    <property type="entry name" value="TrmD"/>
    <property type="match status" value="1"/>
</dbReference>
<keyword evidence="18" id="KW-1185">Reference proteome</keyword>
<dbReference type="Gene3D" id="3.40.1280.10">
    <property type="match status" value="1"/>
</dbReference>
<dbReference type="Proteomes" id="UP000297318">
    <property type="component" value="Unassembled WGS sequence"/>
</dbReference>
<evidence type="ECO:0000256" key="9">
    <source>
        <dbReference type="ARBA" id="ARBA00022679"/>
    </source>
</evidence>
<evidence type="ECO:0000256" key="11">
    <source>
        <dbReference type="ARBA" id="ARBA00022694"/>
    </source>
</evidence>
<comment type="similarity">
    <text evidence="3 15">Belongs to the RNA methyltransferase TrmD family.</text>
</comment>
<dbReference type="GO" id="GO:0005829">
    <property type="term" value="C:cytosol"/>
    <property type="evidence" value="ECO:0007669"/>
    <property type="project" value="TreeGrafter"/>
</dbReference>
<dbReference type="EC" id="2.1.1.228" evidence="5 15"/>
<dbReference type="GO" id="GO:0016747">
    <property type="term" value="F:acyltransferase activity, transferring groups other than amino-acyl groups"/>
    <property type="evidence" value="ECO:0007669"/>
    <property type="project" value="InterPro"/>
</dbReference>
<dbReference type="InterPro" id="IPR029028">
    <property type="entry name" value="Alpha/beta_knot_MTases"/>
</dbReference>